<feature type="region of interest" description="Disordered" evidence="1">
    <location>
        <begin position="665"/>
        <end position="775"/>
    </location>
</feature>
<dbReference type="InterPro" id="IPR036047">
    <property type="entry name" value="F-box-like_dom_sf"/>
</dbReference>
<dbReference type="Proteomes" id="UP001244011">
    <property type="component" value="Unassembled WGS sequence"/>
</dbReference>
<evidence type="ECO:0000313" key="4">
    <source>
        <dbReference type="Proteomes" id="UP001244011"/>
    </source>
</evidence>
<comment type="caution">
    <text evidence="3">The sequence shown here is derived from an EMBL/GenBank/DDBJ whole genome shotgun (WGS) entry which is preliminary data.</text>
</comment>
<feature type="region of interest" description="Disordered" evidence="1">
    <location>
        <begin position="1336"/>
        <end position="1409"/>
    </location>
</feature>
<protein>
    <recommendedName>
        <fullName evidence="2">DUF7892 domain-containing protein</fullName>
    </recommendedName>
</protein>
<reference evidence="3" key="1">
    <citation type="submission" date="2023-06" db="EMBL/GenBank/DDBJ databases">
        <title>Genome-scale phylogeny and comparative genomics of the fungal order Sordariales.</title>
        <authorList>
            <consortium name="Lawrence Berkeley National Laboratory"/>
            <person name="Hensen N."/>
            <person name="Bonometti L."/>
            <person name="Westerberg I."/>
            <person name="Brannstrom I.O."/>
            <person name="Guillou S."/>
            <person name="Cros-Aarteil S."/>
            <person name="Calhoun S."/>
            <person name="Haridas S."/>
            <person name="Kuo A."/>
            <person name="Mondo S."/>
            <person name="Pangilinan J."/>
            <person name="Riley R."/>
            <person name="Labutti K."/>
            <person name="Andreopoulos B."/>
            <person name="Lipzen A."/>
            <person name="Chen C."/>
            <person name="Yanf M."/>
            <person name="Daum C."/>
            <person name="Ng V."/>
            <person name="Clum A."/>
            <person name="Steindorff A."/>
            <person name="Ohm R."/>
            <person name="Martin F."/>
            <person name="Silar P."/>
            <person name="Natvig D."/>
            <person name="Lalanne C."/>
            <person name="Gautier V."/>
            <person name="Ament-Velasquez S.L."/>
            <person name="Kruys A."/>
            <person name="Hutchinson M.I."/>
            <person name="Powell A.J."/>
            <person name="Barry K."/>
            <person name="Miller A.N."/>
            <person name="Grigoriev I.V."/>
            <person name="Debuchy R."/>
            <person name="Gladieux P."/>
            <person name="Thoren M.H."/>
            <person name="Johannesson H."/>
        </authorList>
    </citation>
    <scope>NUCLEOTIDE SEQUENCE</scope>
    <source>
        <strain evidence="3">8032-3</strain>
    </source>
</reference>
<feature type="compositionally biased region" description="Basic and acidic residues" evidence="1">
    <location>
        <begin position="1336"/>
        <end position="1348"/>
    </location>
</feature>
<keyword evidence="4" id="KW-1185">Reference proteome</keyword>
<dbReference type="PANTHER" id="PTHR22619">
    <property type="entry name" value="ZINC FINGER SWIM DOMAIN CONTAINING PROTEIN 4, 5, 6"/>
    <property type="match status" value="1"/>
</dbReference>
<gene>
    <name evidence="3" type="ORF">QBC33DRAFT_446353</name>
</gene>
<dbReference type="GO" id="GO:0031462">
    <property type="term" value="C:Cul2-RING ubiquitin ligase complex"/>
    <property type="evidence" value="ECO:0007669"/>
    <property type="project" value="TreeGrafter"/>
</dbReference>
<dbReference type="SUPFAM" id="SSF81383">
    <property type="entry name" value="F-box domain"/>
    <property type="match status" value="1"/>
</dbReference>
<dbReference type="Pfam" id="PF25422">
    <property type="entry name" value="DUF7892"/>
    <property type="match status" value="1"/>
</dbReference>
<feature type="compositionally biased region" description="Basic and acidic residues" evidence="1">
    <location>
        <begin position="1139"/>
        <end position="1150"/>
    </location>
</feature>
<dbReference type="GeneID" id="85307556"/>
<evidence type="ECO:0000256" key="1">
    <source>
        <dbReference type="SAM" id="MobiDB-lite"/>
    </source>
</evidence>
<feature type="region of interest" description="Disordered" evidence="1">
    <location>
        <begin position="1"/>
        <end position="63"/>
    </location>
</feature>
<feature type="region of interest" description="Disordered" evidence="1">
    <location>
        <begin position="354"/>
        <end position="376"/>
    </location>
</feature>
<accession>A0AAJ0C4C9</accession>
<dbReference type="CDD" id="cd09917">
    <property type="entry name" value="F-box_SF"/>
    <property type="match status" value="1"/>
</dbReference>
<evidence type="ECO:0000313" key="3">
    <source>
        <dbReference type="EMBL" id="KAK1769925.1"/>
    </source>
</evidence>
<dbReference type="PANTHER" id="PTHR22619:SF0">
    <property type="entry name" value="ZINC FINGER SWIM DOMAIN-CONTAINING PROTEIN 6-LIKE PROTEIN"/>
    <property type="match status" value="1"/>
</dbReference>
<feature type="compositionally biased region" description="Polar residues" evidence="1">
    <location>
        <begin position="1020"/>
        <end position="1042"/>
    </location>
</feature>
<feature type="region of interest" description="Disordered" evidence="1">
    <location>
        <begin position="1265"/>
        <end position="1298"/>
    </location>
</feature>
<feature type="compositionally biased region" description="Pro residues" evidence="1">
    <location>
        <begin position="758"/>
        <end position="775"/>
    </location>
</feature>
<sequence>MAAETDEEDQGSPRSAERKSPKARGTPDTQAVSSKKRKSSDQENDQIPAWTSTSIMSSKKAKLEVDREEHINANAPGRDKSLLPPEIWHHIFTFCPPQTLGNLLRVNKLFHVYLDPSSSLQSASPLSPGKSAISILKPNSIWQASRRLFWPHMPAPLRSMTELESWRLARSIRCQSCNKQDARGQQQPPPDPWHPGPGMDGVSVIWPFAIRVCGLCLLRMSFKEIDLLLSPSVPSAVIPALPFVVLTPELHALSASTYEQGQLPTTIQVTKLFLASDVEELKKEFLSVQEMGPGTTEEWFKGLDGRGKDHRSESVKWEKWEASGGRISILAPGLVSTAPMLTCMLTINTGAAPRQDFEENNSGHQSRPLPPGRQERTIEEVAKLKATRKSEIERRASLLDPPLQPNILRRIPSFQAATQLITPLDDNAWELLKPRLLAQRADAEQREAESVAQAQILQRNDKQHNVETTLATTKEARDMIDKDWEEVQAPVRASIASLADEVIRDGWDNGKKVTKETCSKFAADVLTHVRRRFYAEVTEAAAATRAAGQEPRTDPPEGPFTQKLTLENMKWIFDSKIKPHTESQKKEIFFCNGCEGNFKAYGFEGVIQHYAAKHTSALSLGSVVVHWRAEWPEVPPFAPQARGSKHLYYAPGPISFTQSAGPPTLYGFNGYQPAQGPAPPPPGQPFPPSGSVYGAPPYNEQYPPQSSYQHGVSYPPSSGFTPQPFQPQPVPAQYPSYQPPSAPNGTYPSHPAPVHTPGYPPQVSAPPPNQGLPPPPTVAYPPPPNTGYPDTYQVRLEDVVRNSREIWIATANIRDLPGSARVFVTIHHVVKRFRSRFLEAPPLEMFNDGLSNNKDMRPVRNINVLSCKACHFGLGNAASVEQDRKTFSLPQLVNHFQNKHVDPMQRIAPGQPPLDWTVDMILLPDPAVLARLPAIIGSDSQRHYLFSDAFPEYFQQPSSTATTTPYYYPLPPYQPGPDYPSVYPPAPVDSHDRTYAQHQSANAQTYYGAEQDGYQTPAASATYEQPSYSQGPPQNGYVSAPSQEPGYHVESMPQNPVPTRSGDNKSRSSQSSGPGRGNQRSKKSPQGQPELREEPNPAMARPPKAKSPPAAPTAPVPQISQRSSPPRREEPNLMAALEMHLEQGHSRPASEQRPQPPSRVIYVDDDHPPPTRVTHRDPDRYPVHHPSDRIQSISPAFRYRQPPTGAEVYRERSPVPRQAGRGYYPHPPPAGGMADARYEQIPRPGADRYEQIVRRPDDALPYDRIHRTEEVIYDRQPPARQEYYRPYPDEPLPRSRAPPVEAYEIVQVIDSQGEYYIRRPVRREPEPRYIYEDERHVRREPELYHHPTFEPVYSRAPPPPPPSYDSRAEYPLPRMAGPPEPTAYDEEYDPRFPAAPPPGGVPPRQVRYQ</sequence>
<dbReference type="InterPro" id="IPR057214">
    <property type="entry name" value="DUF7892"/>
</dbReference>
<feature type="region of interest" description="Disordered" evidence="1">
    <location>
        <begin position="1020"/>
        <end position="1236"/>
    </location>
</feature>
<feature type="compositionally biased region" description="Pro residues" evidence="1">
    <location>
        <begin position="1105"/>
        <end position="1115"/>
    </location>
</feature>
<proteinExistence type="predicted"/>
<evidence type="ECO:0000259" key="2">
    <source>
        <dbReference type="Pfam" id="PF25422"/>
    </source>
</evidence>
<feature type="domain" description="DUF7892" evidence="2">
    <location>
        <begin position="790"/>
        <end position="949"/>
    </location>
</feature>
<feature type="compositionally biased region" description="Pro residues" evidence="1">
    <location>
        <begin position="724"/>
        <end position="742"/>
    </location>
</feature>
<feature type="compositionally biased region" description="Pro residues" evidence="1">
    <location>
        <begin position="676"/>
        <end position="688"/>
    </location>
</feature>
<organism evidence="3 4">
    <name type="scientific">Phialemonium atrogriseum</name>
    <dbReference type="NCBI Taxonomy" id="1093897"/>
    <lineage>
        <taxon>Eukaryota</taxon>
        <taxon>Fungi</taxon>
        <taxon>Dikarya</taxon>
        <taxon>Ascomycota</taxon>
        <taxon>Pezizomycotina</taxon>
        <taxon>Sordariomycetes</taxon>
        <taxon>Sordariomycetidae</taxon>
        <taxon>Cephalothecales</taxon>
        <taxon>Cephalothecaceae</taxon>
        <taxon>Phialemonium</taxon>
    </lineage>
</organism>
<dbReference type="RefSeq" id="XP_060286138.1">
    <property type="nucleotide sequence ID" value="XM_060424369.1"/>
</dbReference>
<dbReference type="EMBL" id="MU839001">
    <property type="protein sequence ID" value="KAK1769925.1"/>
    <property type="molecule type" value="Genomic_DNA"/>
</dbReference>
<feature type="compositionally biased region" description="Basic and acidic residues" evidence="1">
    <location>
        <begin position="1162"/>
        <end position="1188"/>
    </location>
</feature>
<name>A0AAJ0C4C9_9PEZI</name>
<feature type="compositionally biased region" description="Acidic residues" evidence="1">
    <location>
        <begin position="1"/>
        <end position="10"/>
    </location>
</feature>